<accession>A0A5C0SM28</accession>
<dbReference type="Proteomes" id="UP000322631">
    <property type="component" value="Chromosome"/>
</dbReference>
<evidence type="ECO:0000313" key="1">
    <source>
        <dbReference type="EMBL" id="QEK15463.1"/>
    </source>
</evidence>
<evidence type="ECO:0000313" key="2">
    <source>
        <dbReference type="Proteomes" id="UP000322631"/>
    </source>
</evidence>
<proteinExistence type="predicted"/>
<organism evidence="1 2">
    <name type="scientific">Thermococcus aciditolerans</name>
    <dbReference type="NCBI Taxonomy" id="2598455"/>
    <lineage>
        <taxon>Archaea</taxon>
        <taxon>Methanobacteriati</taxon>
        <taxon>Methanobacteriota</taxon>
        <taxon>Thermococci</taxon>
        <taxon>Thermococcales</taxon>
        <taxon>Thermococcaceae</taxon>
        <taxon>Thermococcus</taxon>
    </lineage>
</organism>
<dbReference type="GeneID" id="41610310"/>
<sequence length="172" mass="19860">MIFMNEKDAISIRLSLDAHRALQELKETLRESRNSYSLSDVAITAALITEAFFRKNPRLVRNVAGAAKYLRLQKLREFEPVDIFEALKSEYEEEILKYIADSEWETARNIKEIIEALINDGYVDAAADVLFMNKNRFPEEEFKELSAKILEAQIKLKKSKEVRVSSPDDTDI</sequence>
<keyword evidence="2" id="KW-1185">Reference proteome</keyword>
<dbReference type="KEGG" id="them:FPV09_10605"/>
<protein>
    <submittedName>
        <fullName evidence="1">Uncharacterized protein</fullName>
    </submittedName>
</protein>
<gene>
    <name evidence="1" type="ORF">FPV09_10605</name>
</gene>
<dbReference type="EMBL" id="CP041932">
    <property type="protein sequence ID" value="QEK15463.1"/>
    <property type="molecule type" value="Genomic_DNA"/>
</dbReference>
<dbReference type="AlphaFoldDB" id="A0A5C0SM28"/>
<name>A0A5C0SM28_9EURY</name>
<dbReference type="RefSeq" id="WP_148883383.1">
    <property type="nucleotide sequence ID" value="NZ_CP041932.1"/>
</dbReference>
<reference evidence="1 2" key="1">
    <citation type="submission" date="2019-07" db="EMBL/GenBank/DDBJ databases">
        <title>Complete genome of Thermococcus acidophilus.</title>
        <authorList>
            <person name="Li X."/>
        </authorList>
    </citation>
    <scope>NUCLEOTIDE SEQUENCE [LARGE SCALE GENOMIC DNA]</scope>
    <source>
        <strain evidence="1 2">SY113</strain>
    </source>
</reference>